<protein>
    <submittedName>
        <fullName evidence="4">Endonuclease/exonuclease/phosphatase</fullName>
    </submittedName>
</protein>
<evidence type="ECO:0000259" key="3">
    <source>
        <dbReference type="Pfam" id="PF03372"/>
    </source>
</evidence>
<keyword evidence="4" id="KW-0269">Exonuclease</keyword>
<dbReference type="InterPro" id="IPR005135">
    <property type="entry name" value="Endo/exonuclease/phosphatase"/>
</dbReference>
<evidence type="ECO:0000256" key="2">
    <source>
        <dbReference type="ARBA" id="ARBA00022801"/>
    </source>
</evidence>
<evidence type="ECO:0000256" key="1">
    <source>
        <dbReference type="ARBA" id="ARBA00010774"/>
    </source>
</evidence>
<dbReference type="Proteomes" id="UP000305647">
    <property type="component" value="Unassembled WGS sequence"/>
</dbReference>
<proteinExistence type="inferred from homology"/>
<dbReference type="OrthoDB" id="428734at2759"/>
<dbReference type="PANTHER" id="PTHR12121:SF45">
    <property type="entry name" value="NOCTURNIN"/>
    <property type="match status" value="1"/>
</dbReference>
<evidence type="ECO:0000313" key="6">
    <source>
        <dbReference type="EMBL" id="TIC63440.1"/>
    </source>
</evidence>
<evidence type="ECO:0000313" key="5">
    <source>
        <dbReference type="EMBL" id="TIC60854.1"/>
    </source>
</evidence>
<keyword evidence="2" id="KW-0378">Hydrolase</keyword>
<reference evidence="7 8" key="1">
    <citation type="submission" date="2019-03" db="EMBL/GenBank/DDBJ databases">
        <title>Sequencing 25 genomes of Wallemia mellicola.</title>
        <authorList>
            <person name="Gostincar C."/>
        </authorList>
    </citation>
    <scope>NUCLEOTIDE SEQUENCE [LARGE SCALE GENOMIC DNA]</scope>
    <source>
        <strain evidence="6 9">EXF-1274</strain>
        <strain evidence="5 7">EXF-1277</strain>
        <strain evidence="4 8">EXF-8738</strain>
    </source>
</reference>
<comment type="caution">
    <text evidence="4">The sequence shown here is derived from an EMBL/GenBank/DDBJ whole genome shotgun (WGS) entry which is preliminary data.</text>
</comment>
<dbReference type="Pfam" id="PF03372">
    <property type="entry name" value="Exo_endo_phos"/>
    <property type="match status" value="1"/>
</dbReference>
<dbReference type="EMBL" id="SPRW01000036">
    <property type="protein sequence ID" value="TIC63440.1"/>
    <property type="molecule type" value="Genomic_DNA"/>
</dbReference>
<dbReference type="EMBL" id="SPRO01000038">
    <property type="protein sequence ID" value="TIC28521.1"/>
    <property type="molecule type" value="Genomic_DNA"/>
</dbReference>
<dbReference type="EMBL" id="SPRV01000035">
    <property type="protein sequence ID" value="TIC60854.1"/>
    <property type="molecule type" value="Genomic_DNA"/>
</dbReference>
<comment type="similarity">
    <text evidence="1">Belongs to the CCR4/nocturin family.</text>
</comment>
<dbReference type="Gene3D" id="3.60.10.10">
    <property type="entry name" value="Endonuclease/exonuclease/phosphatase"/>
    <property type="match status" value="1"/>
</dbReference>
<evidence type="ECO:0000313" key="4">
    <source>
        <dbReference type="EMBL" id="TIC28521.1"/>
    </source>
</evidence>
<dbReference type="GO" id="GO:0006139">
    <property type="term" value="P:nucleobase-containing compound metabolic process"/>
    <property type="evidence" value="ECO:0007669"/>
    <property type="project" value="UniProtKB-ARBA"/>
</dbReference>
<dbReference type="InterPro" id="IPR050410">
    <property type="entry name" value="CCR4/nocturin_mRNA_transcr"/>
</dbReference>
<evidence type="ECO:0000313" key="8">
    <source>
        <dbReference type="Proteomes" id="UP000305647"/>
    </source>
</evidence>
<sequence length="366" mass="41758">MSRPAFLKQRKFTAKAKYSDTIRVATWNTLSQSLVKRDLYPGSNCLKLKDRLPRLLEESTKYSPDVLCLQEVDQLDKLKSALAQYNHVDCFGRDGNDNIKKHGLVIFYKESFQFVKKKTVSYDSHTLWPLSRKTNNVGLVVALRTNTSRGFIVATSHLFWHPAFVYERTRQTYILLEQADQLRKELSVDWPILLCGDLNSEPHELVYQVLVDGSIDEKERQRVEMSRVRHSSVLDGYADKPPEQGANLPMTNSIPNENCPTPEQLIAAFKHLPKFESAYDNLNGSEFYSERDTSLTGRRGANEPKLTNYMPKFGNLTLDYILYERNRDIQVEATLNIPSCDSLAPGLPKLDVTASDHLILAADLKI</sequence>
<keyword evidence="4" id="KW-0540">Nuclease</keyword>
<name>A0A4T0QVF6_9BASI</name>
<dbReference type="SUPFAM" id="SSF56219">
    <property type="entry name" value="DNase I-like"/>
    <property type="match status" value="1"/>
</dbReference>
<keyword evidence="4" id="KW-0255">Endonuclease</keyword>
<dbReference type="Proteomes" id="UP000305362">
    <property type="component" value="Unassembled WGS sequence"/>
</dbReference>
<dbReference type="Proteomes" id="UP000309601">
    <property type="component" value="Unassembled WGS sequence"/>
</dbReference>
<dbReference type="PANTHER" id="PTHR12121">
    <property type="entry name" value="CARBON CATABOLITE REPRESSOR PROTEIN 4"/>
    <property type="match status" value="1"/>
</dbReference>
<dbReference type="GO" id="GO:0004519">
    <property type="term" value="F:endonuclease activity"/>
    <property type="evidence" value="ECO:0007669"/>
    <property type="project" value="UniProtKB-KW"/>
</dbReference>
<dbReference type="InterPro" id="IPR036691">
    <property type="entry name" value="Endo/exonu/phosph_ase_sf"/>
</dbReference>
<feature type="domain" description="Endonuclease/exonuclease/phosphatase" evidence="3">
    <location>
        <begin position="25"/>
        <end position="357"/>
    </location>
</feature>
<organism evidence="4 8">
    <name type="scientific">Wallemia mellicola</name>
    <dbReference type="NCBI Taxonomy" id="1708541"/>
    <lineage>
        <taxon>Eukaryota</taxon>
        <taxon>Fungi</taxon>
        <taxon>Dikarya</taxon>
        <taxon>Basidiomycota</taxon>
        <taxon>Wallemiomycotina</taxon>
        <taxon>Wallemiomycetes</taxon>
        <taxon>Wallemiales</taxon>
        <taxon>Wallemiaceae</taxon>
        <taxon>Wallemia</taxon>
    </lineage>
</organism>
<dbReference type="GO" id="GO:0000175">
    <property type="term" value="F:3'-5'-RNA exonuclease activity"/>
    <property type="evidence" value="ECO:0007669"/>
    <property type="project" value="TreeGrafter"/>
</dbReference>
<accession>A0A4T0QVF6</accession>
<evidence type="ECO:0000313" key="7">
    <source>
        <dbReference type="Proteomes" id="UP000305362"/>
    </source>
</evidence>
<dbReference type="AlphaFoldDB" id="A0A4T0QVF6"/>
<evidence type="ECO:0000313" key="9">
    <source>
        <dbReference type="Proteomes" id="UP000309601"/>
    </source>
</evidence>
<gene>
    <name evidence="6" type="ORF">E3Q02_03051</name>
    <name evidence="5" type="ORF">E3Q03_02999</name>
    <name evidence="4" type="ORF">E3Q10_03133</name>
</gene>